<name>A0A1H7AF93_9BURK</name>
<keyword evidence="3" id="KW-1185">Reference proteome</keyword>
<dbReference type="OrthoDB" id="9021568at2"/>
<keyword evidence="1" id="KW-1133">Transmembrane helix</keyword>
<reference evidence="3" key="1">
    <citation type="submission" date="2016-10" db="EMBL/GenBank/DDBJ databases">
        <authorList>
            <person name="Varghese N."/>
            <person name="Submissions S."/>
        </authorList>
    </citation>
    <scope>NUCLEOTIDE SEQUENCE [LARGE SCALE GENOMIC DNA]</scope>
    <source>
        <strain evidence="3">LMG 26031</strain>
    </source>
</reference>
<evidence type="ECO:0000313" key="2">
    <source>
        <dbReference type="EMBL" id="SEJ60722.1"/>
    </source>
</evidence>
<dbReference type="RefSeq" id="WP_090867695.1">
    <property type="nucleotide sequence ID" value="NZ_FNYE01000014.1"/>
</dbReference>
<feature type="transmembrane region" description="Helical" evidence="1">
    <location>
        <begin position="6"/>
        <end position="29"/>
    </location>
</feature>
<evidence type="ECO:0000256" key="1">
    <source>
        <dbReference type="SAM" id="Phobius"/>
    </source>
</evidence>
<keyword evidence="1" id="KW-0472">Membrane</keyword>
<accession>A0A1H7AF93</accession>
<keyword evidence="1" id="KW-0812">Transmembrane</keyword>
<feature type="transmembrane region" description="Helical" evidence="1">
    <location>
        <begin position="41"/>
        <end position="61"/>
    </location>
</feature>
<gene>
    <name evidence="2" type="ORF">SAMN05192539_10147</name>
</gene>
<dbReference type="AlphaFoldDB" id="A0A1H7AF93"/>
<evidence type="ECO:0000313" key="3">
    <source>
        <dbReference type="Proteomes" id="UP000198866"/>
    </source>
</evidence>
<sequence>MVIYGNLAISYGMVAIICFAILLVGGLLAVMHIRHKYAPNLIAALIGAICCFVLLEALPALT</sequence>
<dbReference type="EMBL" id="FNYE01000014">
    <property type="protein sequence ID" value="SEJ60722.1"/>
    <property type="molecule type" value="Genomic_DNA"/>
</dbReference>
<dbReference type="Proteomes" id="UP000198866">
    <property type="component" value="Unassembled WGS sequence"/>
</dbReference>
<organism evidence="2 3">
    <name type="scientific">Paraburkholderia diazotrophica</name>
    <dbReference type="NCBI Taxonomy" id="667676"/>
    <lineage>
        <taxon>Bacteria</taxon>
        <taxon>Pseudomonadati</taxon>
        <taxon>Pseudomonadota</taxon>
        <taxon>Betaproteobacteria</taxon>
        <taxon>Burkholderiales</taxon>
        <taxon>Burkholderiaceae</taxon>
        <taxon>Paraburkholderia</taxon>
    </lineage>
</organism>
<proteinExistence type="predicted"/>
<protein>
    <submittedName>
        <fullName evidence="2">Uncharacterized protein</fullName>
    </submittedName>
</protein>